<proteinExistence type="predicted"/>
<feature type="region of interest" description="Disordered" evidence="1">
    <location>
        <begin position="68"/>
        <end position="109"/>
    </location>
</feature>
<gene>
    <name evidence="2" type="ORF">ASZ90_011577</name>
</gene>
<accession>A0A0W8FCW2</accession>
<dbReference type="AlphaFoldDB" id="A0A0W8FCW2"/>
<sequence length="109" mass="12252">MAKAKNPPVSIALNQEEILVLNAKRDAYYTVTPRGCSCPASVYFQGPCKHRRKYFPGQKKTREELDAEGEAILDAHHKTPKRLARPPEDGYSLRPTGKWPGGYNGPWVE</sequence>
<comment type="caution">
    <text evidence="2">The sequence shown here is derived from an EMBL/GenBank/DDBJ whole genome shotgun (WGS) entry which is preliminary data.</text>
</comment>
<evidence type="ECO:0000256" key="1">
    <source>
        <dbReference type="SAM" id="MobiDB-lite"/>
    </source>
</evidence>
<reference evidence="2" key="1">
    <citation type="journal article" date="2015" name="Proc. Natl. Acad. Sci. U.S.A.">
        <title>Networks of energetic and metabolic interactions define dynamics in microbial communities.</title>
        <authorList>
            <person name="Embree M."/>
            <person name="Liu J.K."/>
            <person name="Al-Bassam M.M."/>
            <person name="Zengler K."/>
        </authorList>
    </citation>
    <scope>NUCLEOTIDE SEQUENCE</scope>
</reference>
<protein>
    <submittedName>
        <fullName evidence="2">Uncharacterized protein</fullName>
    </submittedName>
</protein>
<dbReference type="EMBL" id="LNQE01001368">
    <property type="protein sequence ID" value="KUG18712.1"/>
    <property type="molecule type" value="Genomic_DNA"/>
</dbReference>
<evidence type="ECO:0000313" key="2">
    <source>
        <dbReference type="EMBL" id="KUG18712.1"/>
    </source>
</evidence>
<name>A0A0W8FCW2_9ZZZZ</name>
<organism evidence="2">
    <name type="scientific">hydrocarbon metagenome</name>
    <dbReference type="NCBI Taxonomy" id="938273"/>
    <lineage>
        <taxon>unclassified sequences</taxon>
        <taxon>metagenomes</taxon>
        <taxon>ecological metagenomes</taxon>
    </lineage>
</organism>
<feature type="compositionally biased region" description="Gly residues" evidence="1">
    <location>
        <begin position="99"/>
        <end position="109"/>
    </location>
</feature>